<accession>A0A0E9PTC3</accession>
<reference evidence="1" key="1">
    <citation type="submission" date="2014-11" db="EMBL/GenBank/DDBJ databases">
        <authorList>
            <person name="Amaro Gonzalez C."/>
        </authorList>
    </citation>
    <scope>NUCLEOTIDE SEQUENCE</scope>
</reference>
<reference evidence="1" key="2">
    <citation type="journal article" date="2015" name="Fish Shellfish Immunol.">
        <title>Early steps in the European eel (Anguilla anguilla)-Vibrio vulnificus interaction in the gills: Role of the RtxA13 toxin.</title>
        <authorList>
            <person name="Callol A."/>
            <person name="Pajuelo D."/>
            <person name="Ebbesson L."/>
            <person name="Teles M."/>
            <person name="MacKenzie S."/>
            <person name="Amaro C."/>
        </authorList>
    </citation>
    <scope>NUCLEOTIDE SEQUENCE</scope>
</reference>
<organism evidence="1">
    <name type="scientific">Anguilla anguilla</name>
    <name type="common">European freshwater eel</name>
    <name type="synonym">Muraena anguilla</name>
    <dbReference type="NCBI Taxonomy" id="7936"/>
    <lineage>
        <taxon>Eukaryota</taxon>
        <taxon>Metazoa</taxon>
        <taxon>Chordata</taxon>
        <taxon>Craniata</taxon>
        <taxon>Vertebrata</taxon>
        <taxon>Euteleostomi</taxon>
        <taxon>Actinopterygii</taxon>
        <taxon>Neopterygii</taxon>
        <taxon>Teleostei</taxon>
        <taxon>Anguilliformes</taxon>
        <taxon>Anguillidae</taxon>
        <taxon>Anguilla</taxon>
    </lineage>
</organism>
<sequence length="41" mass="4641">MSIAIFVLSTFCRTSPVRTARYLGKDGISGEQEEKKSKKMF</sequence>
<dbReference type="AlphaFoldDB" id="A0A0E9PTC3"/>
<proteinExistence type="predicted"/>
<dbReference type="EMBL" id="GBXM01100701">
    <property type="protein sequence ID" value="JAH07876.1"/>
    <property type="molecule type" value="Transcribed_RNA"/>
</dbReference>
<evidence type="ECO:0000313" key="1">
    <source>
        <dbReference type="EMBL" id="JAH07876.1"/>
    </source>
</evidence>
<protein>
    <submittedName>
        <fullName evidence="1">Uncharacterized protein</fullName>
    </submittedName>
</protein>
<name>A0A0E9PTC3_ANGAN</name>